<dbReference type="OrthoDB" id="3037908at2759"/>
<reference evidence="5" key="1">
    <citation type="journal article" date="2021" name="Nat. Commun.">
        <title>Genetic determinants of endophytism in the Arabidopsis root mycobiome.</title>
        <authorList>
            <person name="Mesny F."/>
            <person name="Miyauchi S."/>
            <person name="Thiergart T."/>
            <person name="Pickel B."/>
            <person name="Atanasova L."/>
            <person name="Karlsson M."/>
            <person name="Huettel B."/>
            <person name="Barry K.W."/>
            <person name="Haridas S."/>
            <person name="Chen C."/>
            <person name="Bauer D."/>
            <person name="Andreopoulos W."/>
            <person name="Pangilinan J."/>
            <person name="LaButti K."/>
            <person name="Riley R."/>
            <person name="Lipzen A."/>
            <person name="Clum A."/>
            <person name="Drula E."/>
            <person name="Henrissat B."/>
            <person name="Kohler A."/>
            <person name="Grigoriev I.V."/>
            <person name="Martin F.M."/>
            <person name="Hacquard S."/>
        </authorList>
    </citation>
    <scope>NUCLEOTIDE SEQUENCE</scope>
    <source>
        <strain evidence="5">MPI-CAGE-AT-0016</strain>
    </source>
</reference>
<evidence type="ECO:0000313" key="5">
    <source>
        <dbReference type="EMBL" id="KAH7369364.1"/>
    </source>
</evidence>
<evidence type="ECO:0000256" key="1">
    <source>
        <dbReference type="ARBA" id="ARBA00022723"/>
    </source>
</evidence>
<accession>A0A8K0TLA9</accession>
<keyword evidence="6" id="KW-1185">Reference proteome</keyword>
<dbReference type="GO" id="GO:0008270">
    <property type="term" value="F:zinc ion binding"/>
    <property type="evidence" value="ECO:0007669"/>
    <property type="project" value="InterPro"/>
</dbReference>
<dbReference type="InterPro" id="IPR053181">
    <property type="entry name" value="EcdB-like_regulator"/>
</dbReference>
<proteinExistence type="predicted"/>
<feature type="compositionally biased region" description="Polar residues" evidence="3">
    <location>
        <begin position="1"/>
        <end position="10"/>
    </location>
</feature>
<dbReference type="InterPro" id="IPR007219">
    <property type="entry name" value="XnlR_reg_dom"/>
</dbReference>
<organism evidence="5 6">
    <name type="scientific">Plectosphaerella cucumerina</name>
    <dbReference type="NCBI Taxonomy" id="40658"/>
    <lineage>
        <taxon>Eukaryota</taxon>
        <taxon>Fungi</taxon>
        <taxon>Dikarya</taxon>
        <taxon>Ascomycota</taxon>
        <taxon>Pezizomycotina</taxon>
        <taxon>Sordariomycetes</taxon>
        <taxon>Hypocreomycetidae</taxon>
        <taxon>Glomerellales</taxon>
        <taxon>Plectosphaerellaceae</taxon>
        <taxon>Plectosphaerella</taxon>
    </lineage>
</organism>
<dbReference type="InterPro" id="IPR036864">
    <property type="entry name" value="Zn2-C6_fun-type_DNA-bd_sf"/>
</dbReference>
<gene>
    <name evidence="5" type="ORF">B0T11DRAFT_72849</name>
</gene>
<dbReference type="EMBL" id="JAGPXD010000002">
    <property type="protein sequence ID" value="KAH7369364.1"/>
    <property type="molecule type" value="Genomic_DNA"/>
</dbReference>
<dbReference type="PROSITE" id="PS50048">
    <property type="entry name" value="ZN2_CY6_FUNGAL_2"/>
    <property type="match status" value="1"/>
</dbReference>
<dbReference type="CDD" id="cd00067">
    <property type="entry name" value="GAL4"/>
    <property type="match status" value="1"/>
</dbReference>
<dbReference type="GO" id="GO:0000981">
    <property type="term" value="F:DNA-binding transcription factor activity, RNA polymerase II-specific"/>
    <property type="evidence" value="ECO:0007669"/>
    <property type="project" value="InterPro"/>
</dbReference>
<dbReference type="Pfam" id="PF04082">
    <property type="entry name" value="Fungal_trans"/>
    <property type="match status" value="1"/>
</dbReference>
<dbReference type="SUPFAM" id="SSF57701">
    <property type="entry name" value="Zn2/Cys6 DNA-binding domain"/>
    <property type="match status" value="1"/>
</dbReference>
<protein>
    <recommendedName>
        <fullName evidence="4">Zn(2)-C6 fungal-type domain-containing protein</fullName>
    </recommendedName>
</protein>
<dbReference type="PANTHER" id="PTHR47785">
    <property type="entry name" value="ZN(II)2CYS6 TRANSCRIPTION FACTOR (EUROFUNG)-RELATED-RELATED"/>
    <property type="match status" value="1"/>
</dbReference>
<evidence type="ECO:0000259" key="4">
    <source>
        <dbReference type="PROSITE" id="PS50048"/>
    </source>
</evidence>
<dbReference type="AlphaFoldDB" id="A0A8K0TLA9"/>
<feature type="domain" description="Zn(2)-C6 fungal-type" evidence="4">
    <location>
        <begin position="33"/>
        <end position="63"/>
    </location>
</feature>
<feature type="region of interest" description="Disordered" evidence="3">
    <location>
        <begin position="1"/>
        <end position="25"/>
    </location>
</feature>
<comment type="caution">
    <text evidence="5">The sequence shown here is derived from an EMBL/GenBank/DDBJ whole genome shotgun (WGS) entry which is preliminary data.</text>
</comment>
<dbReference type="PROSITE" id="PS00463">
    <property type="entry name" value="ZN2_CY6_FUNGAL_1"/>
    <property type="match status" value="1"/>
</dbReference>
<dbReference type="Pfam" id="PF00172">
    <property type="entry name" value="Zn_clus"/>
    <property type="match status" value="1"/>
</dbReference>
<dbReference type="SMART" id="SM00066">
    <property type="entry name" value="GAL4"/>
    <property type="match status" value="1"/>
</dbReference>
<dbReference type="Proteomes" id="UP000813385">
    <property type="component" value="Unassembled WGS sequence"/>
</dbReference>
<evidence type="ECO:0000313" key="6">
    <source>
        <dbReference type="Proteomes" id="UP000813385"/>
    </source>
</evidence>
<keyword evidence="1" id="KW-0479">Metal-binding</keyword>
<dbReference type="Gene3D" id="4.10.240.10">
    <property type="entry name" value="Zn(2)-C6 fungal-type DNA-binding domain"/>
    <property type="match status" value="1"/>
</dbReference>
<dbReference type="CDD" id="cd12148">
    <property type="entry name" value="fungal_TF_MHR"/>
    <property type="match status" value="1"/>
</dbReference>
<feature type="region of interest" description="Disordered" evidence="3">
    <location>
        <begin position="67"/>
        <end position="104"/>
    </location>
</feature>
<keyword evidence="2" id="KW-0539">Nucleus</keyword>
<evidence type="ECO:0000256" key="2">
    <source>
        <dbReference type="ARBA" id="ARBA00023242"/>
    </source>
</evidence>
<sequence>MMNLSSASTSPDHDSHPMQIKAQSYPRKRVSRACDVCRERKTRCDAKKPSCRFCKDLNIVCVYSKPRHVHRRPKNSQQQQRPVDPSSPPRQVPNDNDHEGPLPTTSVIERLDKIEIAISSLSSSATAEPFGTSKTATSPVYQGYWPTVRATFPSQQGKYAYRIPSMLVFETACPLHSRWSYNHLRDFYADQLDSISDMSVKLRLPGTWPDLSKSHVLDLQHAFVSNILSFVPVINREKYQELLKKTADTGYDVVASETCLILLACALGSCSQSTTLHSTDVAQLPGFAYFSKAVALLERSLEPVTDLTTFQCHILISLYYLINMRPLQAHRQLSRACQDITFIIRAGLDREAPEFHQDFRRIFWISWLLENELELCLDTPSCGIRLYEKEVPLPISKYEEEGMYNLLATISIRRLTADLDELEEYAASATACYGYLIAMELLKQLEEWHTHLPPSLNFPLGDTFLFDLRKANLRCMYYVHRSILAWPALAMRLGLKHVSDADAKKLDQGMIDYGASECLGAARTAIKAGEELMTKKSVLLHMVLRWYFAMTMVLLLACSDLAQFHGHEPRQDHSLIREAYQAMSRWKAVSFLNPPLAKMREIMEAKGIL</sequence>
<evidence type="ECO:0000256" key="3">
    <source>
        <dbReference type="SAM" id="MobiDB-lite"/>
    </source>
</evidence>
<name>A0A8K0TLA9_9PEZI</name>
<dbReference type="InterPro" id="IPR001138">
    <property type="entry name" value="Zn2Cys6_DnaBD"/>
</dbReference>